<protein>
    <submittedName>
        <fullName evidence="2">Motile sperm domain-containing protein 2-like protein</fullName>
    </submittedName>
</protein>
<dbReference type="InterPro" id="IPR036865">
    <property type="entry name" value="CRAL-TRIO_dom_sf"/>
</dbReference>
<accession>A0A3S3PCD7</accession>
<dbReference type="OrthoDB" id="75724at2759"/>
<dbReference type="AlphaFoldDB" id="A0A3S3PCD7"/>
<gene>
    <name evidence="5" type="ORF">B4U79_08100</name>
    <name evidence="2" type="ORF">B4U79_08892</name>
    <name evidence="4" type="ORF">B4U79_12186</name>
    <name evidence="3" type="ORF">B4U79_14618</name>
</gene>
<dbReference type="Pfam" id="PF00650">
    <property type="entry name" value="CRAL_TRIO"/>
    <property type="match status" value="1"/>
</dbReference>
<evidence type="ECO:0000313" key="6">
    <source>
        <dbReference type="Proteomes" id="UP000285301"/>
    </source>
</evidence>
<sequence length="220" mass="25393">MQWRKKNEVAQMSEKTFPYEFHEVGGIYPFGEDVNGNVVLHVRIRLFIRVPPILELLKRYTIYHLVNADEMAARKGRGWILLLDCTDTGFANSDLEMANFLVSVLRNYFPSGQKYILIHNLPWFLNAIKNVVFTMLPSNVKRRIKSSNERTITEYISLANLPDYLNGEGGDAYRVIPANVKTTVQLAKEGTFKLSEDDLQKVAKYYEKVRDIINETKKIS</sequence>
<dbReference type="SMART" id="SM00516">
    <property type="entry name" value="SEC14"/>
    <property type="match status" value="1"/>
</dbReference>
<dbReference type="EMBL" id="NCKU01002418">
    <property type="protein sequence ID" value="RWS09627.1"/>
    <property type="molecule type" value="Genomic_DNA"/>
</dbReference>
<dbReference type="Gene3D" id="3.40.525.10">
    <property type="entry name" value="CRAL-TRIO lipid binding domain"/>
    <property type="match status" value="1"/>
</dbReference>
<dbReference type="InterPro" id="IPR053012">
    <property type="entry name" value="ER-organelle_contact"/>
</dbReference>
<evidence type="ECO:0000313" key="4">
    <source>
        <dbReference type="EMBL" id="RWS13570.1"/>
    </source>
</evidence>
<feature type="domain" description="CRAL-TRIO" evidence="1">
    <location>
        <begin position="15"/>
        <end position="173"/>
    </location>
</feature>
<evidence type="ECO:0000313" key="2">
    <source>
        <dbReference type="EMBL" id="RWS09627.1"/>
    </source>
</evidence>
<dbReference type="GO" id="GO:0012505">
    <property type="term" value="C:endomembrane system"/>
    <property type="evidence" value="ECO:0007669"/>
    <property type="project" value="TreeGrafter"/>
</dbReference>
<dbReference type="PANTHER" id="PTHR46384">
    <property type="entry name" value="MOTILE SPERM DOMAIN-CONTAINING PROTEIN 2"/>
    <property type="match status" value="1"/>
</dbReference>
<reference evidence="2 6" key="1">
    <citation type="journal article" date="2018" name="Gigascience">
        <title>Genomes of trombidid mites reveal novel predicted allergens and laterally-transferred genes associated with secondary metabolism.</title>
        <authorList>
            <person name="Dong X."/>
            <person name="Chaisiri K."/>
            <person name="Xia D."/>
            <person name="Armstrong S.D."/>
            <person name="Fang Y."/>
            <person name="Donnelly M.J."/>
            <person name="Kadowaki T."/>
            <person name="McGarry J.W."/>
            <person name="Darby A.C."/>
            <person name="Makepeace B.L."/>
        </authorList>
    </citation>
    <scope>NUCLEOTIDE SEQUENCE [LARGE SCALE GENOMIC DNA]</scope>
    <source>
        <strain evidence="2">UoL-WK</strain>
    </source>
</reference>
<dbReference type="Proteomes" id="UP000285301">
    <property type="component" value="Unassembled WGS sequence"/>
</dbReference>
<dbReference type="EMBL" id="NCKU01000946">
    <property type="protein sequence ID" value="RWS13570.1"/>
    <property type="molecule type" value="Genomic_DNA"/>
</dbReference>
<dbReference type="InterPro" id="IPR001251">
    <property type="entry name" value="CRAL-TRIO_dom"/>
</dbReference>
<evidence type="ECO:0000313" key="3">
    <source>
        <dbReference type="EMBL" id="RWS09802.1"/>
    </source>
</evidence>
<proteinExistence type="predicted"/>
<dbReference type="PROSITE" id="PS50191">
    <property type="entry name" value="CRAL_TRIO"/>
    <property type="match status" value="1"/>
</dbReference>
<organism evidence="2 6">
    <name type="scientific">Dinothrombium tinctorium</name>
    <dbReference type="NCBI Taxonomy" id="1965070"/>
    <lineage>
        <taxon>Eukaryota</taxon>
        <taxon>Metazoa</taxon>
        <taxon>Ecdysozoa</taxon>
        <taxon>Arthropoda</taxon>
        <taxon>Chelicerata</taxon>
        <taxon>Arachnida</taxon>
        <taxon>Acari</taxon>
        <taxon>Acariformes</taxon>
        <taxon>Trombidiformes</taxon>
        <taxon>Prostigmata</taxon>
        <taxon>Anystina</taxon>
        <taxon>Parasitengona</taxon>
        <taxon>Trombidioidea</taxon>
        <taxon>Trombidiidae</taxon>
        <taxon>Dinothrombium</taxon>
    </lineage>
</organism>
<dbReference type="SUPFAM" id="SSF52087">
    <property type="entry name" value="CRAL/TRIO domain"/>
    <property type="match status" value="1"/>
</dbReference>
<dbReference type="PANTHER" id="PTHR46384:SF1">
    <property type="entry name" value="MOTILE SPERM DOMAIN-CONTAINING PROTEIN 2"/>
    <property type="match status" value="1"/>
</dbReference>
<dbReference type="EMBL" id="NCKU01002341">
    <property type="protein sequence ID" value="RWS09802.1"/>
    <property type="molecule type" value="Genomic_DNA"/>
</dbReference>
<evidence type="ECO:0000313" key="5">
    <source>
        <dbReference type="EMBL" id="RWS13579.1"/>
    </source>
</evidence>
<name>A0A3S3PCD7_9ACAR</name>
<dbReference type="CDD" id="cd00170">
    <property type="entry name" value="SEC14"/>
    <property type="match status" value="1"/>
</dbReference>
<evidence type="ECO:0000259" key="1">
    <source>
        <dbReference type="PROSITE" id="PS50191"/>
    </source>
</evidence>
<dbReference type="GO" id="GO:0140284">
    <property type="term" value="C:endoplasmic reticulum-endosome membrane contact site"/>
    <property type="evidence" value="ECO:0007669"/>
    <property type="project" value="TreeGrafter"/>
</dbReference>
<dbReference type="EMBL" id="NCKU01000944">
    <property type="protein sequence ID" value="RWS13579.1"/>
    <property type="molecule type" value="Genomic_DNA"/>
</dbReference>
<reference evidence="2" key="2">
    <citation type="submission" date="2018-11" db="EMBL/GenBank/DDBJ databases">
        <title>Trombidioid mite genomics.</title>
        <authorList>
            <person name="Dong X."/>
        </authorList>
    </citation>
    <scope>NUCLEOTIDE SEQUENCE</scope>
    <source>
        <strain evidence="2">UoL-WK</strain>
    </source>
</reference>
<comment type="caution">
    <text evidence="2">The sequence shown here is derived from an EMBL/GenBank/DDBJ whole genome shotgun (WGS) entry which is preliminary data.</text>
</comment>
<keyword evidence="6" id="KW-1185">Reference proteome</keyword>